<reference evidence="3" key="1">
    <citation type="submission" date="2016-01" db="EMBL/GenBank/DDBJ databases">
        <authorList>
            <person name="Mitreva M."/>
            <person name="Pepin K.H."/>
            <person name="Mihindukulasuriya K.A."/>
            <person name="Fulton R."/>
            <person name="Fronick C."/>
            <person name="O'Laughlin M."/>
            <person name="Miner T."/>
            <person name="Herter B."/>
            <person name="Rosa B.A."/>
            <person name="Cordes M."/>
            <person name="Tomlinson C."/>
            <person name="Wollam A."/>
            <person name="Palsikar V.B."/>
            <person name="Mardis E.R."/>
            <person name="Wilson R.K."/>
        </authorList>
    </citation>
    <scope>NUCLEOTIDE SEQUENCE [LARGE SCALE GENOMIC DNA]</scope>
    <source>
        <strain evidence="3">MJR7716</strain>
    </source>
</reference>
<dbReference type="AlphaFoldDB" id="A0A133PVQ2"/>
<dbReference type="EMBL" id="LRQG01000222">
    <property type="protein sequence ID" value="KXA33424.1"/>
    <property type="molecule type" value="Genomic_DNA"/>
</dbReference>
<feature type="compositionally biased region" description="Polar residues" evidence="1">
    <location>
        <begin position="38"/>
        <end position="49"/>
    </location>
</feature>
<evidence type="ECO:0000313" key="2">
    <source>
        <dbReference type="EMBL" id="KXA33424.1"/>
    </source>
</evidence>
<evidence type="ECO:0000256" key="1">
    <source>
        <dbReference type="SAM" id="MobiDB-lite"/>
    </source>
</evidence>
<evidence type="ECO:0000313" key="3">
    <source>
        <dbReference type="Proteomes" id="UP000070533"/>
    </source>
</evidence>
<gene>
    <name evidence="2" type="ORF">HMPREF3226_02494</name>
</gene>
<name>A0A133PVQ2_9BACT</name>
<feature type="region of interest" description="Disordered" evidence="1">
    <location>
        <begin position="28"/>
        <end position="49"/>
    </location>
</feature>
<keyword evidence="3" id="KW-1185">Reference proteome</keyword>
<proteinExistence type="predicted"/>
<accession>A0A133PVQ2</accession>
<dbReference type="Proteomes" id="UP000070533">
    <property type="component" value="Unassembled WGS sequence"/>
</dbReference>
<sequence length="49" mass="5617">MRLPDRLHSCVANVPAILYRRSPLRLQKNDKQAARLSNKISTGSNERLE</sequence>
<protein>
    <submittedName>
        <fullName evidence="2">Uncharacterized protein</fullName>
    </submittedName>
</protein>
<comment type="caution">
    <text evidence="2">The sequence shown here is derived from an EMBL/GenBank/DDBJ whole genome shotgun (WGS) entry which is preliminary data.</text>
</comment>
<organism evidence="2 3">
    <name type="scientific">Prevotella corporis</name>
    <dbReference type="NCBI Taxonomy" id="28128"/>
    <lineage>
        <taxon>Bacteria</taxon>
        <taxon>Pseudomonadati</taxon>
        <taxon>Bacteroidota</taxon>
        <taxon>Bacteroidia</taxon>
        <taxon>Bacteroidales</taxon>
        <taxon>Prevotellaceae</taxon>
        <taxon>Prevotella</taxon>
    </lineage>
</organism>
<dbReference type="PATRIC" id="fig|28128.5.peg.2563"/>